<proteinExistence type="predicted"/>
<evidence type="ECO:0000313" key="3">
    <source>
        <dbReference type="Proteomes" id="UP000564885"/>
    </source>
</evidence>
<gene>
    <name evidence="2" type="ORF">HJG44_06255</name>
</gene>
<evidence type="ECO:0000313" key="2">
    <source>
        <dbReference type="EMBL" id="NNM71995.1"/>
    </source>
</evidence>
<name>A0A849I6Q0_9HYPH</name>
<comment type="caution">
    <text evidence="2">The sequence shown here is derived from an EMBL/GenBank/DDBJ whole genome shotgun (WGS) entry which is preliminary data.</text>
</comment>
<reference evidence="2 3" key="1">
    <citation type="submission" date="2020-04" db="EMBL/GenBank/DDBJ databases">
        <title>Enterovirga sp. isolate from soil.</title>
        <authorList>
            <person name="Chea S."/>
            <person name="Kim D.-U."/>
        </authorList>
    </citation>
    <scope>NUCLEOTIDE SEQUENCE [LARGE SCALE GENOMIC DNA]</scope>
    <source>
        <strain evidence="2 3">DB1703</strain>
    </source>
</reference>
<dbReference type="EMBL" id="JABEPP010000002">
    <property type="protein sequence ID" value="NNM71995.1"/>
    <property type="molecule type" value="Genomic_DNA"/>
</dbReference>
<organism evidence="2 3">
    <name type="scientific">Enterovirga aerilata</name>
    <dbReference type="NCBI Taxonomy" id="2730920"/>
    <lineage>
        <taxon>Bacteria</taxon>
        <taxon>Pseudomonadati</taxon>
        <taxon>Pseudomonadota</taxon>
        <taxon>Alphaproteobacteria</taxon>
        <taxon>Hyphomicrobiales</taxon>
        <taxon>Methylobacteriaceae</taxon>
        <taxon>Enterovirga</taxon>
    </lineage>
</organism>
<feature type="compositionally biased region" description="Basic and acidic residues" evidence="1">
    <location>
        <begin position="1"/>
        <end position="29"/>
    </location>
</feature>
<accession>A0A849I6Q0</accession>
<dbReference type="Proteomes" id="UP000564885">
    <property type="component" value="Unassembled WGS sequence"/>
</dbReference>
<feature type="region of interest" description="Disordered" evidence="1">
    <location>
        <begin position="1"/>
        <end position="60"/>
    </location>
</feature>
<dbReference type="AlphaFoldDB" id="A0A849I6Q0"/>
<sequence length="60" mass="6577">MDTRKAAETDGDRKTGFGAKARSDDHKLPENSQENLDEKLDNAVDETFPGSDPVSVKITK</sequence>
<evidence type="ECO:0000256" key="1">
    <source>
        <dbReference type="SAM" id="MobiDB-lite"/>
    </source>
</evidence>
<keyword evidence="3" id="KW-1185">Reference proteome</keyword>
<protein>
    <submittedName>
        <fullName evidence="2">Uncharacterized protein</fullName>
    </submittedName>
</protein>